<evidence type="ECO:0000256" key="5">
    <source>
        <dbReference type="RuleBase" id="RU003792"/>
    </source>
</evidence>
<comment type="subunit">
    <text evidence="4">Homodimer.</text>
</comment>
<reference evidence="7 8" key="1">
    <citation type="submission" date="2013-08" db="EMBL/GenBank/DDBJ databases">
        <authorList>
            <person name="Weinstock G."/>
            <person name="Sodergren E."/>
            <person name="Wylie T."/>
            <person name="Fulton L."/>
            <person name="Fulton R."/>
            <person name="Fronick C."/>
            <person name="O'Laughlin M."/>
            <person name="Godfrey J."/>
            <person name="Miner T."/>
            <person name="Herter B."/>
            <person name="Appelbaum E."/>
            <person name="Cordes M."/>
            <person name="Lek S."/>
            <person name="Wollam A."/>
            <person name="Pepin K.H."/>
            <person name="Palsikar V.B."/>
            <person name="Mitreva M."/>
            <person name="Wilson R.K."/>
        </authorList>
    </citation>
    <scope>NUCLEOTIDE SEQUENCE [LARGE SCALE GENOMIC DNA]</scope>
    <source>
        <strain evidence="7 8">F0184</strain>
    </source>
</reference>
<comment type="catalytic activity">
    <reaction evidence="4 5">
        <text>uridine(38/39/40) in tRNA = pseudouridine(38/39/40) in tRNA</text>
        <dbReference type="Rhea" id="RHEA:22376"/>
        <dbReference type="Rhea" id="RHEA-COMP:10085"/>
        <dbReference type="Rhea" id="RHEA-COMP:10087"/>
        <dbReference type="ChEBI" id="CHEBI:65314"/>
        <dbReference type="ChEBI" id="CHEBI:65315"/>
        <dbReference type="EC" id="5.4.99.12"/>
    </reaction>
</comment>
<keyword evidence="2 4" id="KW-0819">tRNA processing</keyword>
<dbReference type="Gene3D" id="3.30.70.580">
    <property type="entry name" value="Pseudouridine synthase I, catalytic domain, N-terminal subdomain"/>
    <property type="match status" value="1"/>
</dbReference>
<evidence type="ECO:0000256" key="3">
    <source>
        <dbReference type="ARBA" id="ARBA00023235"/>
    </source>
</evidence>
<organism evidence="7 8">
    <name type="scientific">Rothia aeria F0184</name>
    <dbReference type="NCBI Taxonomy" id="888019"/>
    <lineage>
        <taxon>Bacteria</taxon>
        <taxon>Bacillati</taxon>
        <taxon>Actinomycetota</taxon>
        <taxon>Actinomycetes</taxon>
        <taxon>Micrococcales</taxon>
        <taxon>Micrococcaceae</taxon>
        <taxon>Rothia</taxon>
    </lineage>
</organism>
<dbReference type="InterPro" id="IPR020094">
    <property type="entry name" value="TruA/RsuA/RluB/E/F_N"/>
</dbReference>
<evidence type="ECO:0000313" key="8">
    <source>
        <dbReference type="Proteomes" id="UP000017174"/>
    </source>
</evidence>
<comment type="similarity">
    <text evidence="1 4 5">Belongs to the tRNA pseudouridine synthase TruA family.</text>
</comment>
<comment type="caution">
    <text evidence="4">Lacks conserved residue(s) required for the propagation of feature annotation.</text>
</comment>
<comment type="caution">
    <text evidence="7">The sequence shown here is derived from an EMBL/GenBank/DDBJ whole genome shotgun (WGS) entry which is preliminary data.</text>
</comment>
<dbReference type="InterPro" id="IPR001406">
    <property type="entry name" value="PsdUridine_synth_TruA"/>
</dbReference>
<dbReference type="EC" id="5.4.99.12" evidence="4"/>
<evidence type="ECO:0000313" key="7">
    <source>
        <dbReference type="EMBL" id="ERT65364.1"/>
    </source>
</evidence>
<dbReference type="GO" id="GO:0003723">
    <property type="term" value="F:RNA binding"/>
    <property type="evidence" value="ECO:0007669"/>
    <property type="project" value="InterPro"/>
</dbReference>
<evidence type="ECO:0000256" key="1">
    <source>
        <dbReference type="ARBA" id="ARBA00009375"/>
    </source>
</evidence>
<dbReference type="EMBL" id="AXZG01000054">
    <property type="protein sequence ID" value="ERT65364.1"/>
    <property type="molecule type" value="Genomic_DNA"/>
</dbReference>
<dbReference type="CDD" id="cd02570">
    <property type="entry name" value="PseudoU_synth_EcTruA"/>
    <property type="match status" value="1"/>
</dbReference>
<comment type="function">
    <text evidence="4">Formation of pseudouridine at positions 38, 39 and 40 in the anticodon stem and loop of transfer RNAs.</text>
</comment>
<dbReference type="Proteomes" id="UP000017174">
    <property type="component" value="Unassembled WGS sequence"/>
</dbReference>
<dbReference type="NCBIfam" id="TIGR00071">
    <property type="entry name" value="hisT_truA"/>
    <property type="match status" value="1"/>
</dbReference>
<dbReference type="GO" id="GO:0031119">
    <property type="term" value="P:tRNA pseudouridine synthesis"/>
    <property type="evidence" value="ECO:0007669"/>
    <property type="project" value="UniProtKB-UniRule"/>
</dbReference>
<dbReference type="PANTHER" id="PTHR11142">
    <property type="entry name" value="PSEUDOURIDYLATE SYNTHASE"/>
    <property type="match status" value="1"/>
</dbReference>
<evidence type="ECO:0000259" key="6">
    <source>
        <dbReference type="Pfam" id="PF01416"/>
    </source>
</evidence>
<dbReference type="InterPro" id="IPR020095">
    <property type="entry name" value="PsdUridine_synth_TruA_C"/>
</dbReference>
<protein>
    <recommendedName>
        <fullName evidence="4">tRNA pseudouridine synthase A</fullName>
        <ecNumber evidence="4">5.4.99.12</ecNumber>
    </recommendedName>
    <alternativeName>
        <fullName evidence="4">tRNA pseudouridine(38-40) synthase</fullName>
    </alternativeName>
    <alternativeName>
        <fullName evidence="4">tRNA pseudouridylate synthase I</fullName>
    </alternativeName>
    <alternativeName>
        <fullName evidence="4">tRNA-uridine isomerase I</fullName>
    </alternativeName>
</protein>
<gene>
    <name evidence="4" type="primary">truA</name>
    <name evidence="7" type="ORF">HMPREF0742_02032</name>
</gene>
<dbReference type="HOGENOM" id="CLU_014673_0_2_11"/>
<dbReference type="GO" id="GO:0160147">
    <property type="term" value="F:tRNA pseudouridine(38-40) synthase activity"/>
    <property type="evidence" value="ECO:0007669"/>
    <property type="project" value="UniProtKB-EC"/>
</dbReference>
<dbReference type="PATRIC" id="fig|888019.4.peg.1719"/>
<feature type="domain" description="Pseudouridine synthase I TruA alpha/beta" evidence="6">
    <location>
        <begin position="243"/>
        <end position="345"/>
    </location>
</feature>
<evidence type="ECO:0000256" key="4">
    <source>
        <dbReference type="HAMAP-Rule" id="MF_00171"/>
    </source>
</evidence>
<dbReference type="SUPFAM" id="SSF55120">
    <property type="entry name" value="Pseudouridine synthase"/>
    <property type="match status" value="1"/>
</dbReference>
<keyword evidence="3 4" id="KW-0413">Isomerase</keyword>
<dbReference type="HAMAP" id="MF_00171">
    <property type="entry name" value="TruA"/>
    <property type="match status" value="1"/>
</dbReference>
<accession>U7V2I3</accession>
<proteinExistence type="inferred from homology"/>
<evidence type="ECO:0000256" key="2">
    <source>
        <dbReference type="ARBA" id="ARBA00022694"/>
    </source>
</evidence>
<dbReference type="Pfam" id="PF01416">
    <property type="entry name" value="PseudoU_synth_1"/>
    <property type="match status" value="1"/>
</dbReference>
<name>U7V2I3_9MICC</name>
<dbReference type="InterPro" id="IPR020103">
    <property type="entry name" value="PsdUridine_synth_cat_dom_sf"/>
</dbReference>
<dbReference type="AlphaFoldDB" id="U7V2I3"/>
<feature type="active site" description="Nucleophile" evidence="4">
    <location>
        <position position="117"/>
    </location>
</feature>
<sequence length="367" mass="40787">MVEEHWLTLTDSTNHKENTMLALWEAGVQEDSVQDFEMQEYDPALIAMRCGDDFADAAIGVRAPGLRRVRIDLAYDGSFFSGWARQPSRVTVQGVLESALELILRSPHRVTVAGRTDAGVHAEAQTVHLDITEETWQKLTGREGNQDPACTLHRRLTGALRRTLGEAEVKLGLPMSMHGVMQGAIRIHRVCEMPANFDARFSATGRRYIYRIADGQQAGPDPLRRTFTWGVPERLTPSVLNEAAADLLGLRDFLSFCKPREGATTIRELRILNFMRTEEGLIEAHIVADAFCHHMVRSIIGALVLYASGKRTREWLRGLIDSPARDASLTLAPPQGLSLAEIYYPAPEEYGAQAERARRTRTAATAG</sequence>
<dbReference type="InterPro" id="IPR020097">
    <property type="entry name" value="PsdUridine_synth_TruA_a/b_dom"/>
</dbReference>
<dbReference type="Gene3D" id="3.30.70.660">
    <property type="entry name" value="Pseudouridine synthase I, catalytic domain, C-terminal subdomain"/>
    <property type="match status" value="1"/>
</dbReference>
<dbReference type="PANTHER" id="PTHR11142:SF0">
    <property type="entry name" value="TRNA PSEUDOURIDINE SYNTHASE-LIKE 1"/>
    <property type="match status" value="1"/>
</dbReference>
<feature type="binding site" evidence="4">
    <location>
        <position position="208"/>
    </location>
    <ligand>
        <name>substrate</name>
    </ligand>
</feature>